<reference evidence="10 11" key="1">
    <citation type="submission" date="2018-12" db="EMBL/GenBank/DDBJ databases">
        <authorList>
            <person name="Toschakov S.V."/>
        </authorList>
    </citation>
    <scope>NUCLEOTIDE SEQUENCE [LARGE SCALE GENOMIC DNA]</scope>
    <source>
        <strain evidence="10 11">GM2012</strain>
    </source>
</reference>
<comment type="caution">
    <text evidence="10">The sequence shown here is derived from an EMBL/GenBank/DDBJ whole genome shotgun (WGS) entry which is preliminary data.</text>
</comment>
<evidence type="ECO:0000259" key="9">
    <source>
        <dbReference type="PROSITE" id="PS50109"/>
    </source>
</evidence>
<dbReference type="Pfam" id="PF11563">
    <property type="entry name" value="Protoglobin"/>
    <property type="match status" value="1"/>
</dbReference>
<keyword evidence="6 10" id="KW-0418">Kinase</keyword>
<dbReference type="InterPro" id="IPR009050">
    <property type="entry name" value="Globin-like_sf"/>
</dbReference>
<dbReference type="Pfam" id="PF00512">
    <property type="entry name" value="HisKA"/>
    <property type="match status" value="1"/>
</dbReference>
<dbReference type="AlphaFoldDB" id="A0A432ME22"/>
<dbReference type="InterPro" id="IPR004358">
    <property type="entry name" value="Sig_transdc_His_kin-like_C"/>
</dbReference>
<accession>A0A432ME22</accession>
<dbReference type="InterPro" id="IPR005467">
    <property type="entry name" value="His_kinase_dom"/>
</dbReference>
<dbReference type="SMART" id="SM00388">
    <property type="entry name" value="HisKA"/>
    <property type="match status" value="1"/>
</dbReference>
<dbReference type="Proteomes" id="UP000280296">
    <property type="component" value="Unassembled WGS sequence"/>
</dbReference>
<organism evidence="10 11">
    <name type="scientific">Tautonia sociabilis</name>
    <dbReference type="NCBI Taxonomy" id="2080755"/>
    <lineage>
        <taxon>Bacteria</taxon>
        <taxon>Pseudomonadati</taxon>
        <taxon>Planctomycetota</taxon>
        <taxon>Planctomycetia</taxon>
        <taxon>Isosphaerales</taxon>
        <taxon>Isosphaeraceae</taxon>
        <taxon>Tautonia</taxon>
    </lineage>
</organism>
<keyword evidence="5" id="KW-0547">Nucleotide-binding</keyword>
<dbReference type="InterPro" id="IPR003661">
    <property type="entry name" value="HisK_dim/P_dom"/>
</dbReference>
<evidence type="ECO:0000256" key="6">
    <source>
        <dbReference type="ARBA" id="ARBA00022777"/>
    </source>
</evidence>
<dbReference type="InterPro" id="IPR012292">
    <property type="entry name" value="Globin/Proto"/>
</dbReference>
<dbReference type="OrthoDB" id="236031at2"/>
<dbReference type="InterPro" id="IPR044398">
    <property type="entry name" value="Globin-sensor_dom"/>
</dbReference>
<keyword evidence="4" id="KW-0808">Transferase</keyword>
<feature type="domain" description="Histidine kinase" evidence="9">
    <location>
        <begin position="183"/>
        <end position="388"/>
    </location>
</feature>
<sequence length="395" mass="43594">MSEVDRIVSRHHDIKRYLDWDDRADCDRLRSIASALEPYFDPLVDDFYAEIRRHPQADSVITGGDEQVARLKTTLRHWLVDLLALPPDDDYAARCWRIGRRHAEIGLDPVYVIAAMSRLRTGICRALRASWPGDPDRLAEALRSLYRRLDLDLALIQDAYQAESDERLQRAERLATLGQVAGGLAHELRNPLNVVKTSVYYLRHARSPSPEKQTEHLQRISRGVDRADAVITALSSFARLPAPDSRPVTLRDCVTEALEADPPGRDVEVDVVIPGDLAVVVDPTQLQIVLGNLIRNACEAMPEGGKLALRGRRAADGAIELEVEDTGIGMSPELRNRVSEPLYSTKARGLGLGLAISRAILEKNGGALRIASEPGVGSTFTVVLMESTDSRGAKP</sequence>
<gene>
    <name evidence="10" type="ORF">TsocGM_22345</name>
</gene>
<evidence type="ECO:0000256" key="7">
    <source>
        <dbReference type="ARBA" id="ARBA00022840"/>
    </source>
</evidence>
<dbReference type="CDD" id="cd00082">
    <property type="entry name" value="HisKA"/>
    <property type="match status" value="1"/>
</dbReference>
<dbReference type="PANTHER" id="PTHR43065:SF10">
    <property type="entry name" value="PEROXIDE STRESS-ACTIVATED HISTIDINE KINASE MAK3"/>
    <property type="match status" value="1"/>
</dbReference>
<dbReference type="GO" id="GO:0019825">
    <property type="term" value="F:oxygen binding"/>
    <property type="evidence" value="ECO:0007669"/>
    <property type="project" value="InterPro"/>
</dbReference>
<evidence type="ECO:0000256" key="1">
    <source>
        <dbReference type="ARBA" id="ARBA00000085"/>
    </source>
</evidence>
<proteinExistence type="predicted"/>
<evidence type="ECO:0000256" key="8">
    <source>
        <dbReference type="ARBA" id="ARBA00023012"/>
    </source>
</evidence>
<dbReference type="EC" id="2.7.13.3" evidence="2"/>
<dbReference type="PRINTS" id="PR00344">
    <property type="entry name" value="BCTRLSENSOR"/>
</dbReference>
<dbReference type="InterPro" id="IPR036890">
    <property type="entry name" value="HATPase_C_sf"/>
</dbReference>
<dbReference type="InterPro" id="IPR036097">
    <property type="entry name" value="HisK_dim/P_sf"/>
</dbReference>
<dbReference type="SUPFAM" id="SSF55874">
    <property type="entry name" value="ATPase domain of HSP90 chaperone/DNA topoisomerase II/histidine kinase"/>
    <property type="match status" value="1"/>
</dbReference>
<protein>
    <recommendedName>
        <fullName evidence="2">histidine kinase</fullName>
        <ecNumber evidence="2">2.7.13.3</ecNumber>
    </recommendedName>
</protein>
<keyword evidence="11" id="KW-1185">Reference proteome</keyword>
<comment type="catalytic activity">
    <reaction evidence="1">
        <text>ATP + protein L-histidine = ADP + protein N-phospho-L-histidine.</text>
        <dbReference type="EC" id="2.7.13.3"/>
    </reaction>
</comment>
<dbReference type="RefSeq" id="WP_126727679.1">
    <property type="nucleotide sequence ID" value="NZ_RYZH01000061.1"/>
</dbReference>
<dbReference type="GO" id="GO:0005524">
    <property type="term" value="F:ATP binding"/>
    <property type="evidence" value="ECO:0007669"/>
    <property type="project" value="UniProtKB-KW"/>
</dbReference>
<dbReference type="GO" id="GO:0020037">
    <property type="term" value="F:heme binding"/>
    <property type="evidence" value="ECO:0007669"/>
    <property type="project" value="InterPro"/>
</dbReference>
<dbReference type="SMART" id="SM00387">
    <property type="entry name" value="HATPase_c"/>
    <property type="match status" value="1"/>
</dbReference>
<evidence type="ECO:0000313" key="10">
    <source>
        <dbReference type="EMBL" id="RUL83395.1"/>
    </source>
</evidence>
<dbReference type="Pfam" id="PF02518">
    <property type="entry name" value="HATPase_c"/>
    <property type="match status" value="1"/>
</dbReference>
<evidence type="ECO:0000256" key="2">
    <source>
        <dbReference type="ARBA" id="ARBA00012438"/>
    </source>
</evidence>
<keyword evidence="3" id="KW-0597">Phosphoprotein</keyword>
<keyword evidence="7" id="KW-0067">ATP-binding</keyword>
<dbReference type="PANTHER" id="PTHR43065">
    <property type="entry name" value="SENSOR HISTIDINE KINASE"/>
    <property type="match status" value="1"/>
</dbReference>
<dbReference type="Gene3D" id="1.10.490.10">
    <property type="entry name" value="Globins"/>
    <property type="match status" value="1"/>
</dbReference>
<evidence type="ECO:0000256" key="5">
    <source>
        <dbReference type="ARBA" id="ARBA00022741"/>
    </source>
</evidence>
<keyword evidence="8" id="KW-0902">Two-component regulatory system</keyword>
<dbReference type="Gene3D" id="3.30.565.10">
    <property type="entry name" value="Histidine kinase-like ATPase, C-terminal domain"/>
    <property type="match status" value="1"/>
</dbReference>
<evidence type="ECO:0000313" key="11">
    <source>
        <dbReference type="Proteomes" id="UP000280296"/>
    </source>
</evidence>
<dbReference type="PROSITE" id="PS50109">
    <property type="entry name" value="HIS_KIN"/>
    <property type="match status" value="1"/>
</dbReference>
<dbReference type="Gene3D" id="1.10.287.130">
    <property type="match status" value="1"/>
</dbReference>
<dbReference type="InterPro" id="IPR039379">
    <property type="entry name" value="Protoglobin_sensor_dom"/>
</dbReference>
<evidence type="ECO:0000256" key="4">
    <source>
        <dbReference type="ARBA" id="ARBA00022679"/>
    </source>
</evidence>
<dbReference type="SUPFAM" id="SSF46458">
    <property type="entry name" value="Globin-like"/>
    <property type="match status" value="1"/>
</dbReference>
<dbReference type="CDD" id="cd01068">
    <property type="entry name" value="globin_sensor"/>
    <property type="match status" value="1"/>
</dbReference>
<name>A0A432ME22_9BACT</name>
<dbReference type="SUPFAM" id="SSF47384">
    <property type="entry name" value="Homodimeric domain of signal transducing histidine kinase"/>
    <property type="match status" value="1"/>
</dbReference>
<evidence type="ECO:0000256" key="3">
    <source>
        <dbReference type="ARBA" id="ARBA00022553"/>
    </source>
</evidence>
<dbReference type="InterPro" id="IPR003594">
    <property type="entry name" value="HATPase_dom"/>
</dbReference>
<dbReference type="GO" id="GO:0000155">
    <property type="term" value="F:phosphorelay sensor kinase activity"/>
    <property type="evidence" value="ECO:0007669"/>
    <property type="project" value="InterPro"/>
</dbReference>
<dbReference type="EMBL" id="RYZH01000061">
    <property type="protein sequence ID" value="RUL83395.1"/>
    <property type="molecule type" value="Genomic_DNA"/>
</dbReference>
<reference evidence="10 11" key="2">
    <citation type="submission" date="2019-01" db="EMBL/GenBank/DDBJ databases">
        <title>Tautonia sociabilis, a novel thermotolerant planctomycete of Isosphaeraceae family, isolated from a 4000 m deep subterranean habitat.</title>
        <authorList>
            <person name="Kovaleva O.L."/>
            <person name="Elcheninov A.G."/>
            <person name="Van Heerden E."/>
            <person name="Toshchakov S.V."/>
            <person name="Novikov A."/>
            <person name="Bonch-Osmolovskaya E.A."/>
            <person name="Kublanov I.V."/>
        </authorList>
    </citation>
    <scope>NUCLEOTIDE SEQUENCE [LARGE SCALE GENOMIC DNA]</scope>
    <source>
        <strain evidence="10 11">GM2012</strain>
    </source>
</reference>